<evidence type="ECO:0000256" key="1">
    <source>
        <dbReference type="ARBA" id="ARBA00005091"/>
    </source>
</evidence>
<feature type="active site" description="Nucleophile" evidence="10 11">
    <location>
        <position position="80"/>
    </location>
</feature>
<keyword evidence="5 10" id="KW-0315">Glutamine amidotransferase</keyword>
<comment type="pathway">
    <text evidence="1 10">Amino-acid biosynthesis; L-histidine biosynthesis; L-histidine from 5-phospho-alpha-D-ribose 1-diphosphate: step 5/9.</text>
</comment>
<dbReference type="AlphaFoldDB" id="A0A378ZQQ5"/>
<dbReference type="PIRSF" id="PIRSF000495">
    <property type="entry name" value="Amidotransf_hisH"/>
    <property type="match status" value="1"/>
</dbReference>
<feature type="active site" evidence="10 11">
    <location>
        <position position="186"/>
    </location>
</feature>
<dbReference type="PROSITE" id="PS51273">
    <property type="entry name" value="GATASE_TYPE_1"/>
    <property type="match status" value="1"/>
</dbReference>
<keyword evidence="4 10" id="KW-0378">Hydrolase</keyword>
<feature type="active site" evidence="10 11">
    <location>
        <position position="188"/>
    </location>
</feature>
<dbReference type="Gene3D" id="3.40.50.880">
    <property type="match status" value="1"/>
</dbReference>
<sequence>MIGIVDYGSGNISAIANIYKHLRIPCLVSGNPDELAGADRFILPGVGAFDTVMNDLGKLGIIDMLNEEVIGKGKMAMGICVGMQILANSSEEGEGNGLGWVPGRVRRIDASRLNRAPKLPHMGWNSITPADGQPIFTDVDAERGFYFLHSFYFDPDSSSDIISTVNYGGELACGVRRKNVFGFQFHPEKSHGNGLAIFKNFAEI</sequence>
<reference evidence="13 14" key="1">
    <citation type="submission" date="2018-06" db="EMBL/GenBank/DDBJ databases">
        <authorList>
            <consortium name="Pathogen Informatics"/>
            <person name="Doyle S."/>
        </authorList>
    </citation>
    <scope>NUCLEOTIDE SEQUENCE [LARGE SCALE GENOMIC DNA]</scope>
    <source>
        <strain evidence="13 14">NCTC13350</strain>
    </source>
</reference>
<dbReference type="UniPathway" id="UPA00031">
    <property type="reaction ID" value="UER00010"/>
</dbReference>
<feature type="domain" description="Glutamine amidotransferase" evidence="12">
    <location>
        <begin position="4"/>
        <end position="201"/>
    </location>
</feature>
<keyword evidence="13" id="KW-0328">Glycosyltransferase</keyword>
<comment type="function">
    <text evidence="10">IGPS catalyzes the conversion of PRFAR and glutamine to IGP, AICAR and glutamate. The HisH subunit catalyzes the hydrolysis of glutamine to glutamate and ammonia as part of the synthesis of IGP and AICAR. The resulting ammonia molecule is channeled to the active site of HisF.</text>
</comment>
<protein>
    <recommendedName>
        <fullName evidence="10">Imidazole glycerol phosphate synthase subunit HisH</fullName>
        <ecNumber evidence="10">4.3.2.10</ecNumber>
    </recommendedName>
    <alternativeName>
        <fullName evidence="10">IGP synthase glutaminase subunit</fullName>
        <ecNumber evidence="10">3.5.1.2</ecNumber>
    </alternativeName>
    <alternativeName>
        <fullName evidence="10">IGP synthase subunit HisH</fullName>
    </alternativeName>
    <alternativeName>
        <fullName evidence="10">ImGP synthase subunit HisH</fullName>
        <shortName evidence="10">IGPS subunit HisH</shortName>
    </alternativeName>
</protein>
<dbReference type="NCBIfam" id="TIGR01855">
    <property type="entry name" value="IMP_synth_hisH"/>
    <property type="match status" value="1"/>
</dbReference>
<dbReference type="GO" id="GO:0016829">
    <property type="term" value="F:lyase activity"/>
    <property type="evidence" value="ECO:0007669"/>
    <property type="project" value="UniProtKB-KW"/>
</dbReference>
<dbReference type="CDD" id="cd01748">
    <property type="entry name" value="GATase1_IGP_Synthase"/>
    <property type="match status" value="1"/>
</dbReference>
<comment type="subunit">
    <text evidence="2 10">Heterodimer of HisH and HisF.</text>
</comment>
<dbReference type="EC" id="3.5.1.2" evidence="10"/>
<dbReference type="Pfam" id="PF00117">
    <property type="entry name" value="GATase"/>
    <property type="match status" value="1"/>
</dbReference>
<proteinExistence type="inferred from homology"/>
<evidence type="ECO:0000256" key="11">
    <source>
        <dbReference type="PIRSR" id="PIRSR000495-1"/>
    </source>
</evidence>
<dbReference type="InterPro" id="IPR010139">
    <property type="entry name" value="Imidazole-glycPsynth_HisH"/>
</dbReference>
<evidence type="ECO:0000256" key="3">
    <source>
        <dbReference type="ARBA" id="ARBA00022605"/>
    </source>
</evidence>
<keyword evidence="6 10" id="KW-0368">Histidine biosynthesis</keyword>
<dbReference type="PANTHER" id="PTHR42701:SF1">
    <property type="entry name" value="IMIDAZOLE GLYCEROL PHOSPHATE SYNTHASE SUBUNIT HISH"/>
    <property type="match status" value="1"/>
</dbReference>
<gene>
    <name evidence="13" type="primary">hisH1_1</name>
    <name evidence="10" type="synonym">hisH</name>
    <name evidence="13" type="ORF">NCTC13350_00031</name>
</gene>
<dbReference type="OrthoDB" id="9807137at2"/>
<dbReference type="Proteomes" id="UP000255000">
    <property type="component" value="Unassembled WGS sequence"/>
</dbReference>
<comment type="catalytic activity">
    <reaction evidence="8 10">
        <text>5-[(5-phospho-1-deoxy-D-ribulos-1-ylimino)methylamino]-1-(5-phospho-beta-D-ribosyl)imidazole-4-carboxamide + L-glutamine = D-erythro-1-(imidazol-4-yl)glycerol 3-phosphate + 5-amino-1-(5-phospho-beta-D-ribosyl)imidazole-4-carboxamide + L-glutamate + H(+)</text>
        <dbReference type="Rhea" id="RHEA:24793"/>
        <dbReference type="ChEBI" id="CHEBI:15378"/>
        <dbReference type="ChEBI" id="CHEBI:29985"/>
        <dbReference type="ChEBI" id="CHEBI:58278"/>
        <dbReference type="ChEBI" id="CHEBI:58359"/>
        <dbReference type="ChEBI" id="CHEBI:58475"/>
        <dbReference type="ChEBI" id="CHEBI:58525"/>
        <dbReference type="EC" id="4.3.2.10"/>
    </reaction>
</comment>
<evidence type="ECO:0000256" key="7">
    <source>
        <dbReference type="ARBA" id="ARBA00023239"/>
    </source>
</evidence>
<dbReference type="GO" id="GO:0000105">
    <property type="term" value="P:L-histidine biosynthetic process"/>
    <property type="evidence" value="ECO:0007669"/>
    <property type="project" value="UniProtKB-UniRule"/>
</dbReference>
<keyword evidence="10" id="KW-0963">Cytoplasm</keyword>
<accession>A0A378ZQQ5</accession>
<evidence type="ECO:0000313" key="14">
    <source>
        <dbReference type="Proteomes" id="UP000255000"/>
    </source>
</evidence>
<evidence type="ECO:0000256" key="5">
    <source>
        <dbReference type="ARBA" id="ARBA00022962"/>
    </source>
</evidence>
<dbReference type="InterPro" id="IPR029062">
    <property type="entry name" value="Class_I_gatase-like"/>
</dbReference>
<dbReference type="EC" id="4.3.2.10" evidence="10"/>
<dbReference type="PANTHER" id="PTHR42701">
    <property type="entry name" value="IMIDAZOLE GLYCEROL PHOSPHATE SYNTHASE SUBUNIT HISH"/>
    <property type="match status" value="1"/>
</dbReference>
<evidence type="ECO:0000256" key="10">
    <source>
        <dbReference type="HAMAP-Rule" id="MF_00278"/>
    </source>
</evidence>
<dbReference type="RefSeq" id="WP_026355646.1">
    <property type="nucleotide sequence ID" value="NZ_UGSK01000001.1"/>
</dbReference>
<dbReference type="GO" id="GO:0005737">
    <property type="term" value="C:cytoplasm"/>
    <property type="evidence" value="ECO:0007669"/>
    <property type="project" value="UniProtKB-SubCell"/>
</dbReference>
<name>A0A378ZQQ5_9HYPH</name>
<evidence type="ECO:0000313" key="13">
    <source>
        <dbReference type="EMBL" id="SUA99139.1"/>
    </source>
</evidence>
<organism evidence="13 14">
    <name type="scientific">Pannonibacter phragmitetus</name>
    <dbReference type="NCBI Taxonomy" id="121719"/>
    <lineage>
        <taxon>Bacteria</taxon>
        <taxon>Pseudomonadati</taxon>
        <taxon>Pseudomonadota</taxon>
        <taxon>Alphaproteobacteria</taxon>
        <taxon>Hyphomicrobiales</taxon>
        <taxon>Stappiaceae</taxon>
        <taxon>Pannonibacter</taxon>
    </lineage>
</organism>
<dbReference type="InterPro" id="IPR017926">
    <property type="entry name" value="GATASE"/>
</dbReference>
<evidence type="ECO:0000259" key="12">
    <source>
        <dbReference type="Pfam" id="PF00117"/>
    </source>
</evidence>
<dbReference type="HAMAP" id="MF_00278">
    <property type="entry name" value="HisH"/>
    <property type="match status" value="1"/>
</dbReference>
<evidence type="ECO:0000256" key="8">
    <source>
        <dbReference type="ARBA" id="ARBA00047838"/>
    </source>
</evidence>
<keyword evidence="13" id="KW-0808">Transferase</keyword>
<keyword evidence="3 10" id="KW-0028">Amino-acid biosynthesis</keyword>
<dbReference type="GO" id="GO:0004359">
    <property type="term" value="F:glutaminase activity"/>
    <property type="evidence" value="ECO:0007669"/>
    <property type="project" value="UniProtKB-EC"/>
</dbReference>
<evidence type="ECO:0000256" key="4">
    <source>
        <dbReference type="ARBA" id="ARBA00022801"/>
    </source>
</evidence>
<evidence type="ECO:0000256" key="2">
    <source>
        <dbReference type="ARBA" id="ARBA00011152"/>
    </source>
</evidence>
<evidence type="ECO:0000256" key="6">
    <source>
        <dbReference type="ARBA" id="ARBA00023102"/>
    </source>
</evidence>
<comment type="catalytic activity">
    <reaction evidence="9 10">
        <text>L-glutamine + H2O = L-glutamate + NH4(+)</text>
        <dbReference type="Rhea" id="RHEA:15889"/>
        <dbReference type="ChEBI" id="CHEBI:15377"/>
        <dbReference type="ChEBI" id="CHEBI:28938"/>
        <dbReference type="ChEBI" id="CHEBI:29985"/>
        <dbReference type="ChEBI" id="CHEBI:58359"/>
        <dbReference type="EC" id="3.5.1.2"/>
    </reaction>
</comment>
<dbReference type="SUPFAM" id="SSF52317">
    <property type="entry name" value="Class I glutamine amidotransferase-like"/>
    <property type="match status" value="1"/>
</dbReference>
<dbReference type="EMBL" id="UGSK01000001">
    <property type="protein sequence ID" value="SUA99139.1"/>
    <property type="molecule type" value="Genomic_DNA"/>
</dbReference>
<keyword evidence="7 10" id="KW-0456">Lyase</keyword>
<comment type="subcellular location">
    <subcellularLocation>
        <location evidence="10">Cytoplasm</location>
    </subcellularLocation>
</comment>
<dbReference type="GO" id="GO:0000107">
    <property type="term" value="F:imidazoleglycerol-phosphate synthase activity"/>
    <property type="evidence" value="ECO:0007669"/>
    <property type="project" value="UniProtKB-UniRule"/>
</dbReference>
<evidence type="ECO:0000256" key="9">
    <source>
        <dbReference type="ARBA" id="ARBA00049534"/>
    </source>
</evidence>